<dbReference type="AlphaFoldDB" id="A0A4S4MYD8"/>
<dbReference type="SUPFAM" id="SSF51556">
    <property type="entry name" value="Metallo-dependent hydrolases"/>
    <property type="match status" value="1"/>
</dbReference>
<evidence type="ECO:0008006" key="3">
    <source>
        <dbReference type="Google" id="ProtNLM"/>
    </source>
</evidence>
<evidence type="ECO:0000313" key="1">
    <source>
        <dbReference type="EMBL" id="THH30657.1"/>
    </source>
</evidence>
<sequence length="381" mass="42090">MGDITIRNVFLPFHDPAKATELYNVICQSGKVHAIVKSSEHDGEVWQEAQQLDGGDKCFILDKCDRLLTGDFPEALRVTAAAKAQFPHDLDDLYERGKRLIVESVESGVTCMRAHVEIDATVKQSCLKIALRLKKDLSHLCDIQIAVFAQDPIASGETRDAGDHSLSNLGEMQAALVMDGIEAIGSAPYVESNIDESRWNVQCIFDLAWDHKLHVDFHLDYNLDSSQTPLIWFVLGELQARIAAGKWDDRMHVCIGHATRLTMFSSEEWTKFTNIVKSAHLPVTLVGLPQSDLYMMGRSLEPIPRGTLNVVELERKYGVQVAMAVNNVGNAFTPQGPPDPLALCPLGVAIFQAGTTAASQALVALNVVQTPLYQYPEIWLI</sequence>
<dbReference type="PANTHER" id="PTHR32027">
    <property type="entry name" value="CYTOSINE DEAMINASE"/>
    <property type="match status" value="1"/>
</dbReference>
<dbReference type="GO" id="GO:0016814">
    <property type="term" value="F:hydrolase activity, acting on carbon-nitrogen (but not peptide) bonds, in cyclic amidines"/>
    <property type="evidence" value="ECO:0007669"/>
    <property type="project" value="TreeGrafter"/>
</dbReference>
<protein>
    <recommendedName>
        <fullName evidence="3">Amidohydrolase-related domain-containing protein</fullName>
    </recommendedName>
</protein>
<dbReference type="Proteomes" id="UP000308730">
    <property type="component" value="Unassembled WGS sequence"/>
</dbReference>
<reference evidence="1 2" key="1">
    <citation type="submission" date="2019-02" db="EMBL/GenBank/DDBJ databases">
        <title>Genome sequencing of the rare red list fungi Antrodiella citrinella (Flaviporus citrinellus).</title>
        <authorList>
            <person name="Buettner E."/>
            <person name="Kellner H."/>
        </authorList>
    </citation>
    <scope>NUCLEOTIDE SEQUENCE [LARGE SCALE GENOMIC DNA]</scope>
    <source>
        <strain evidence="1 2">DSM 108506</strain>
    </source>
</reference>
<comment type="caution">
    <text evidence="1">The sequence shown here is derived from an EMBL/GenBank/DDBJ whole genome shotgun (WGS) entry which is preliminary data.</text>
</comment>
<dbReference type="InterPro" id="IPR052349">
    <property type="entry name" value="Metallo-hydrolase_Enzymes"/>
</dbReference>
<accession>A0A4S4MYD8</accession>
<keyword evidence="2" id="KW-1185">Reference proteome</keyword>
<proteinExistence type="predicted"/>
<dbReference type="PANTHER" id="PTHR32027:SF0">
    <property type="entry name" value="CYTOSINE DEAMINASE"/>
    <property type="match status" value="1"/>
</dbReference>
<organism evidence="1 2">
    <name type="scientific">Antrodiella citrinella</name>
    <dbReference type="NCBI Taxonomy" id="2447956"/>
    <lineage>
        <taxon>Eukaryota</taxon>
        <taxon>Fungi</taxon>
        <taxon>Dikarya</taxon>
        <taxon>Basidiomycota</taxon>
        <taxon>Agaricomycotina</taxon>
        <taxon>Agaricomycetes</taxon>
        <taxon>Polyporales</taxon>
        <taxon>Steccherinaceae</taxon>
        <taxon>Antrodiella</taxon>
    </lineage>
</organism>
<dbReference type="EMBL" id="SGPM01000072">
    <property type="protein sequence ID" value="THH30657.1"/>
    <property type="molecule type" value="Genomic_DNA"/>
</dbReference>
<name>A0A4S4MYD8_9APHY</name>
<gene>
    <name evidence="1" type="ORF">EUX98_g3534</name>
</gene>
<dbReference type="OrthoDB" id="10266980at2759"/>
<dbReference type="Gene3D" id="3.20.20.140">
    <property type="entry name" value="Metal-dependent hydrolases"/>
    <property type="match status" value="1"/>
</dbReference>
<evidence type="ECO:0000313" key="2">
    <source>
        <dbReference type="Proteomes" id="UP000308730"/>
    </source>
</evidence>
<dbReference type="InterPro" id="IPR032466">
    <property type="entry name" value="Metal_Hydrolase"/>
</dbReference>